<dbReference type="EMBL" id="CAJNOL010001931">
    <property type="protein sequence ID" value="CAF1439194.1"/>
    <property type="molecule type" value="Genomic_DNA"/>
</dbReference>
<protein>
    <submittedName>
        <fullName evidence="2">Uncharacterized protein</fullName>
    </submittedName>
</protein>
<proteinExistence type="predicted"/>
<dbReference type="PANTHER" id="PTHR45588:SF1">
    <property type="entry name" value="WW DOMAIN-CONTAINING PROTEIN"/>
    <property type="match status" value="1"/>
</dbReference>
<accession>A0A815NXS2</accession>
<name>A0A815NXS2_9BILA</name>
<reference evidence="2" key="1">
    <citation type="submission" date="2021-02" db="EMBL/GenBank/DDBJ databases">
        <authorList>
            <person name="Nowell W R."/>
        </authorList>
    </citation>
    <scope>NUCLEOTIDE SEQUENCE</scope>
</reference>
<evidence type="ECO:0000313" key="3">
    <source>
        <dbReference type="Proteomes" id="UP000663870"/>
    </source>
</evidence>
<dbReference type="AlphaFoldDB" id="A0A815NXS2"/>
<sequence length="653" mass="75179">MSQRKEMNFVICFIFLIFGKTIHSQSWNTTDDILPWETYLQLGDIQRPLGLILNRSSLAHRHFTIGYLCLHSFMYDEAKEAFDLAINTTPTFIEAYIGKMLSCKQALWSYTDLDCGQAIYNTTRKLSRTSFQEELLSTVYQWYAYKPNITAGEDAFLLSIRNLSQNHSNETDIRVLLGLSLLNVAKQIQNQSQIEPPGMIEARNILEDVLKNESNHSGALHYLIHAYDVVLVNISQQAQDYADRYGKIVTTSSHAQHIPSHIWIRIGSWNRSLSANEQSIIVSLRLCTKKLLVSNLSISSIQLESIWNLLNTTQQKLLIQCDVVNRAYSMESLSYSRLQTGNWLGSLDLLRDLYFAYYQSNQTLNQYLSFAYRTQTRMIIELFYWFPYKSEFLNKIQQLLAINGTQTMVLLDENTTQWYPIWSEAGFRFSECLLRLLINVNNSNNIFIIDEHLTRLNNLSNRTASLNPYVSISISIMISQIRGIRYYINQSWQECLNELNNAVKRELTLIPGTNSPSLIFINSSELLAVHLLLIHRQFEQGLINENYTLKSRQISIVDFPSQALILYKKANEAAPNRVINIVGMARANTQLGNTNEAIKLYQLLLTQMNLSNNTDLTLLKEAANFIAQNPIQYNSASNYFSSIFFLLFVFFLL</sequence>
<evidence type="ECO:0000313" key="2">
    <source>
        <dbReference type="EMBL" id="CAF1439194.1"/>
    </source>
</evidence>
<dbReference type="SUPFAM" id="SSF48452">
    <property type="entry name" value="TPR-like"/>
    <property type="match status" value="1"/>
</dbReference>
<feature type="chain" id="PRO_5032933087" evidence="1">
    <location>
        <begin position="25"/>
        <end position="653"/>
    </location>
</feature>
<dbReference type="PANTHER" id="PTHR45588">
    <property type="entry name" value="TPR DOMAIN-CONTAINING PROTEIN"/>
    <property type="match status" value="1"/>
</dbReference>
<comment type="caution">
    <text evidence="2">The sequence shown here is derived from an EMBL/GenBank/DDBJ whole genome shotgun (WGS) entry which is preliminary data.</text>
</comment>
<keyword evidence="3" id="KW-1185">Reference proteome</keyword>
<dbReference type="Proteomes" id="UP000663870">
    <property type="component" value="Unassembled WGS sequence"/>
</dbReference>
<gene>
    <name evidence="2" type="ORF">JXQ802_LOCUS36890</name>
</gene>
<feature type="signal peptide" evidence="1">
    <location>
        <begin position="1"/>
        <end position="24"/>
    </location>
</feature>
<keyword evidence="1" id="KW-0732">Signal</keyword>
<organism evidence="2 3">
    <name type="scientific">Rotaria sordida</name>
    <dbReference type="NCBI Taxonomy" id="392033"/>
    <lineage>
        <taxon>Eukaryota</taxon>
        <taxon>Metazoa</taxon>
        <taxon>Spiralia</taxon>
        <taxon>Gnathifera</taxon>
        <taxon>Rotifera</taxon>
        <taxon>Eurotatoria</taxon>
        <taxon>Bdelloidea</taxon>
        <taxon>Philodinida</taxon>
        <taxon>Philodinidae</taxon>
        <taxon>Rotaria</taxon>
    </lineage>
</organism>
<dbReference type="InterPro" id="IPR011990">
    <property type="entry name" value="TPR-like_helical_dom_sf"/>
</dbReference>
<evidence type="ECO:0000256" key="1">
    <source>
        <dbReference type="SAM" id="SignalP"/>
    </source>
</evidence>